<accession>A0A0C3PP92</accession>
<reference evidence="7 8" key="1">
    <citation type="journal article" date="2014" name="PLoS Genet.">
        <title>Analysis of the Phlebiopsis gigantea genome, transcriptome and secretome provides insight into its pioneer colonization strategies of wood.</title>
        <authorList>
            <person name="Hori C."/>
            <person name="Ishida T."/>
            <person name="Igarashi K."/>
            <person name="Samejima M."/>
            <person name="Suzuki H."/>
            <person name="Master E."/>
            <person name="Ferreira P."/>
            <person name="Ruiz-Duenas F.J."/>
            <person name="Held B."/>
            <person name="Canessa P."/>
            <person name="Larrondo L.F."/>
            <person name="Schmoll M."/>
            <person name="Druzhinina I.S."/>
            <person name="Kubicek C.P."/>
            <person name="Gaskell J.A."/>
            <person name="Kersten P."/>
            <person name="St John F."/>
            <person name="Glasner J."/>
            <person name="Sabat G."/>
            <person name="Splinter BonDurant S."/>
            <person name="Syed K."/>
            <person name="Yadav J."/>
            <person name="Mgbeahuruike A.C."/>
            <person name="Kovalchuk A."/>
            <person name="Asiegbu F.O."/>
            <person name="Lackner G."/>
            <person name="Hoffmeister D."/>
            <person name="Rencoret J."/>
            <person name="Gutierrez A."/>
            <person name="Sun H."/>
            <person name="Lindquist E."/>
            <person name="Barry K."/>
            <person name="Riley R."/>
            <person name="Grigoriev I.V."/>
            <person name="Henrissat B."/>
            <person name="Kues U."/>
            <person name="Berka R.M."/>
            <person name="Martinez A.T."/>
            <person name="Covert S.F."/>
            <person name="Blanchette R.A."/>
            <person name="Cullen D."/>
        </authorList>
    </citation>
    <scope>NUCLEOTIDE SEQUENCE [LARGE SCALE GENOMIC DNA]</scope>
    <source>
        <strain evidence="7 8">11061_1 CR5-6</strain>
    </source>
</reference>
<evidence type="ECO:0000256" key="1">
    <source>
        <dbReference type="PROSITE-ProRule" id="PRU00846"/>
    </source>
</evidence>
<dbReference type="STRING" id="745531.A0A0C3PP92"/>
<dbReference type="PROSITE" id="PS51536">
    <property type="entry name" value="TFG"/>
    <property type="match status" value="1"/>
</dbReference>
<evidence type="ECO:0000259" key="4">
    <source>
        <dbReference type="PROSITE" id="PS51513"/>
    </source>
</evidence>
<feature type="compositionally biased region" description="Basic and acidic residues" evidence="3">
    <location>
        <begin position="324"/>
        <end position="333"/>
    </location>
</feature>
<dbReference type="GO" id="GO:0034063">
    <property type="term" value="P:stress granule assembly"/>
    <property type="evidence" value="ECO:0007669"/>
    <property type="project" value="TreeGrafter"/>
</dbReference>
<dbReference type="AlphaFoldDB" id="A0A0C3PP92"/>
<feature type="compositionally biased region" description="Polar residues" evidence="3">
    <location>
        <begin position="147"/>
        <end position="177"/>
    </location>
</feature>
<evidence type="ECO:0008006" key="9">
    <source>
        <dbReference type="Google" id="ProtNLM"/>
    </source>
</evidence>
<feature type="region of interest" description="Disordered" evidence="3">
    <location>
        <begin position="78"/>
        <end position="97"/>
    </location>
</feature>
<organism evidence="7 8">
    <name type="scientific">Phlebiopsis gigantea (strain 11061_1 CR5-6)</name>
    <name type="common">White-rot fungus</name>
    <name type="synonym">Peniophora gigantea</name>
    <dbReference type="NCBI Taxonomy" id="745531"/>
    <lineage>
        <taxon>Eukaryota</taxon>
        <taxon>Fungi</taxon>
        <taxon>Dikarya</taxon>
        <taxon>Basidiomycota</taxon>
        <taxon>Agaricomycotina</taxon>
        <taxon>Agaricomycetes</taxon>
        <taxon>Polyporales</taxon>
        <taxon>Phanerochaetaceae</taxon>
        <taxon>Phlebiopsis</taxon>
    </lineage>
</organism>
<evidence type="ECO:0000256" key="3">
    <source>
        <dbReference type="SAM" id="MobiDB-lite"/>
    </source>
</evidence>
<proteinExistence type="predicted"/>
<dbReference type="InterPro" id="IPR025761">
    <property type="entry name" value="FFD_box"/>
</dbReference>
<evidence type="ECO:0000313" key="7">
    <source>
        <dbReference type="EMBL" id="KIP08728.1"/>
    </source>
</evidence>
<dbReference type="Proteomes" id="UP000053257">
    <property type="component" value="Unassembled WGS sequence"/>
</dbReference>
<dbReference type="OrthoDB" id="21539at2759"/>
<dbReference type="SUPFAM" id="SSF50182">
    <property type="entry name" value="Sm-like ribonucleoproteins"/>
    <property type="match status" value="1"/>
</dbReference>
<feature type="compositionally biased region" description="Polar residues" evidence="3">
    <location>
        <begin position="294"/>
        <end position="304"/>
    </location>
</feature>
<dbReference type="PANTHER" id="PTHR13586">
    <property type="entry name" value="SCD6 PROTEIN-RELATED"/>
    <property type="match status" value="1"/>
</dbReference>
<dbReference type="InterPro" id="IPR025768">
    <property type="entry name" value="TFG_box"/>
</dbReference>
<evidence type="ECO:0000313" key="8">
    <source>
        <dbReference type="Proteomes" id="UP000053257"/>
    </source>
</evidence>
<feature type="compositionally biased region" description="Basic and acidic residues" evidence="3">
    <location>
        <begin position="187"/>
        <end position="196"/>
    </location>
</feature>
<dbReference type="GO" id="GO:0033962">
    <property type="term" value="P:P-body assembly"/>
    <property type="evidence" value="ECO:0007669"/>
    <property type="project" value="TreeGrafter"/>
</dbReference>
<dbReference type="InterPro" id="IPR047575">
    <property type="entry name" value="Sm"/>
</dbReference>
<protein>
    <recommendedName>
        <fullName evidence="9">DFDF domain-containing protein</fullName>
    </recommendedName>
</protein>
<feature type="compositionally biased region" description="Basic residues" evidence="3">
    <location>
        <begin position="209"/>
        <end position="218"/>
    </location>
</feature>
<dbReference type="Gene3D" id="2.30.30.100">
    <property type="match status" value="1"/>
</dbReference>
<feature type="region of interest" description="Disordered" evidence="3">
    <location>
        <begin position="358"/>
        <end position="380"/>
    </location>
</feature>
<evidence type="ECO:0000259" key="6">
    <source>
        <dbReference type="PROSITE" id="PS52002"/>
    </source>
</evidence>
<sequence length="380" mass="39506">MALSFIGKPISLISHSDVRYRGILAGIDPAASTIQLSNVYSMGTESRRPAEQFIPPVQEPYAYIIFRASEVKDLAVDEPQPRRSVHDDPAVIGVSAPVAPGNYPYGSPGYQQQPGGVPPPQAPASASPRQPRQQAYPQGEPAPPNAHVQQQSPAHNQNGATSPAGQPGSAKTPQSSAIRAATVSMESVERALDDLRVTGQDATTSAPHHGGRGGRRGGNRHDQKAAADLKVPATDFDFQSANARFDKSALGPTRPTPQAEASPAAEGEGDDPDGENKDKKDKLTAYNPKASFFDSLSSGSNAPTPSEGGRGGGRGGRRGGGGRNRREEERERNVATFGEPGGIGLMGPGAYVGGWGGYGRRGGGRGGRRGGGGHGSNSRQ</sequence>
<evidence type="ECO:0000259" key="5">
    <source>
        <dbReference type="PROSITE" id="PS51536"/>
    </source>
</evidence>
<dbReference type="Pfam" id="PF09532">
    <property type="entry name" value="FDF"/>
    <property type="match status" value="1"/>
</dbReference>
<feature type="domain" description="TFG box profile" evidence="5">
    <location>
        <begin position="321"/>
        <end position="341"/>
    </location>
</feature>
<dbReference type="Pfam" id="PF12701">
    <property type="entry name" value="LSM14"/>
    <property type="match status" value="1"/>
</dbReference>
<dbReference type="SMART" id="SM01271">
    <property type="entry name" value="LSM14"/>
    <property type="match status" value="1"/>
</dbReference>
<dbReference type="HOGENOM" id="CLU_047850_0_0_1"/>
<dbReference type="CDD" id="cd01736">
    <property type="entry name" value="LSm14_N"/>
    <property type="match status" value="1"/>
</dbReference>
<gene>
    <name evidence="7" type="ORF">PHLGIDRAFT_126805</name>
</gene>
<feature type="compositionally biased region" description="Low complexity" evidence="3">
    <location>
        <begin position="102"/>
        <end position="115"/>
    </location>
</feature>
<name>A0A0C3PP92_PHLG1</name>
<dbReference type="InterPro" id="IPR025609">
    <property type="entry name" value="Lsm14-like_N"/>
</dbReference>
<dbReference type="GO" id="GO:0003729">
    <property type="term" value="F:mRNA binding"/>
    <property type="evidence" value="ECO:0007669"/>
    <property type="project" value="TreeGrafter"/>
</dbReference>
<feature type="domain" description="Sm" evidence="6">
    <location>
        <begin position="1"/>
        <end position="80"/>
    </location>
</feature>
<keyword evidence="8" id="KW-1185">Reference proteome</keyword>
<evidence type="ECO:0000256" key="2">
    <source>
        <dbReference type="PROSITE-ProRule" id="PRU00869"/>
    </source>
</evidence>
<feature type="domain" description="FFD box profile" evidence="4">
    <location>
        <begin position="284"/>
        <end position="300"/>
    </location>
</feature>
<feature type="compositionally biased region" description="Low complexity" evidence="3">
    <location>
        <begin position="123"/>
        <end position="135"/>
    </location>
</feature>
<dbReference type="InterPro" id="IPR019050">
    <property type="entry name" value="FDF_dom"/>
</dbReference>
<feature type="compositionally biased region" description="Basic and acidic residues" evidence="3">
    <location>
        <begin position="78"/>
        <end position="89"/>
    </location>
</feature>
<feature type="compositionally biased region" description="Gly residues" evidence="3">
    <location>
        <begin position="308"/>
        <end position="322"/>
    </location>
</feature>
<feature type="region of interest" description="Disordered" evidence="3">
    <location>
        <begin position="102"/>
        <end position="346"/>
    </location>
</feature>
<feature type="compositionally biased region" description="Gly residues" evidence="3">
    <location>
        <begin position="369"/>
        <end position="380"/>
    </location>
</feature>
<dbReference type="PANTHER" id="PTHR13586:SF0">
    <property type="entry name" value="TRAILER HITCH, ISOFORM H"/>
    <property type="match status" value="1"/>
</dbReference>
<dbReference type="EMBL" id="KN840475">
    <property type="protein sequence ID" value="KIP08728.1"/>
    <property type="molecule type" value="Genomic_DNA"/>
</dbReference>
<dbReference type="InterPro" id="IPR010920">
    <property type="entry name" value="LSM_dom_sf"/>
</dbReference>
<feature type="short sequence motif" description="TFG box" evidence="2">
    <location>
        <begin position="321"/>
        <end position="341"/>
    </location>
</feature>
<dbReference type="PROSITE" id="PS52002">
    <property type="entry name" value="SM"/>
    <property type="match status" value="1"/>
</dbReference>
<feature type="compositionally biased region" description="Basic and acidic residues" evidence="3">
    <location>
        <begin position="274"/>
        <end position="283"/>
    </location>
</feature>
<dbReference type="SMART" id="SM01199">
    <property type="entry name" value="FDF"/>
    <property type="match status" value="1"/>
</dbReference>
<dbReference type="PROSITE" id="PS51513">
    <property type="entry name" value="FFD"/>
    <property type="match status" value="1"/>
</dbReference>
<dbReference type="GO" id="GO:0000932">
    <property type="term" value="C:P-body"/>
    <property type="evidence" value="ECO:0007669"/>
    <property type="project" value="TreeGrafter"/>
</dbReference>
<feature type="short sequence motif" description="FFD box" evidence="1">
    <location>
        <begin position="284"/>
        <end position="300"/>
    </location>
</feature>